<evidence type="ECO:0000313" key="6">
    <source>
        <dbReference type="EMBL" id="OPX45156.1"/>
    </source>
</evidence>
<organism evidence="6 7">
    <name type="scientific">Ruminiclostridium hungatei</name>
    <name type="common">Clostridium hungatei</name>
    <dbReference type="NCBI Taxonomy" id="48256"/>
    <lineage>
        <taxon>Bacteria</taxon>
        <taxon>Bacillati</taxon>
        <taxon>Bacillota</taxon>
        <taxon>Clostridia</taxon>
        <taxon>Eubacteriales</taxon>
        <taxon>Oscillospiraceae</taxon>
        <taxon>Ruminiclostridium</taxon>
    </lineage>
</organism>
<evidence type="ECO:0000256" key="4">
    <source>
        <dbReference type="ARBA" id="ARBA00023014"/>
    </source>
</evidence>
<evidence type="ECO:0000256" key="1">
    <source>
        <dbReference type="ARBA" id="ARBA00022691"/>
    </source>
</evidence>
<dbReference type="EC" id="4.1.99.22" evidence="6"/>
<dbReference type="GO" id="GO:0051536">
    <property type="term" value="F:iron-sulfur cluster binding"/>
    <property type="evidence" value="ECO:0007669"/>
    <property type="project" value="UniProtKB-KW"/>
</dbReference>
<dbReference type="PANTHER" id="PTHR11228:SF7">
    <property type="entry name" value="PQQA PEPTIDE CYCLASE"/>
    <property type="match status" value="1"/>
</dbReference>
<dbReference type="GO" id="GO:0061798">
    <property type="term" value="F:GTP 3',8'-cyclase activity"/>
    <property type="evidence" value="ECO:0007669"/>
    <property type="project" value="UniProtKB-EC"/>
</dbReference>
<protein>
    <submittedName>
        <fullName evidence="6">Cyclic pyranopterin monophosphate synthase</fullName>
        <ecNumber evidence="6">4.1.99.22</ecNumber>
    </submittedName>
</protein>
<keyword evidence="4" id="KW-0411">Iron-sulfur</keyword>
<dbReference type="Pfam" id="PF13186">
    <property type="entry name" value="SPASM"/>
    <property type="match status" value="1"/>
</dbReference>
<dbReference type="GO" id="GO:0046872">
    <property type="term" value="F:metal ion binding"/>
    <property type="evidence" value="ECO:0007669"/>
    <property type="project" value="UniProtKB-KW"/>
</dbReference>
<dbReference type="InterPro" id="IPR007197">
    <property type="entry name" value="rSAM"/>
</dbReference>
<evidence type="ECO:0000256" key="2">
    <source>
        <dbReference type="ARBA" id="ARBA00022723"/>
    </source>
</evidence>
<keyword evidence="6" id="KW-0456">Lyase</keyword>
<keyword evidence="3" id="KW-0408">Iron</keyword>
<dbReference type="InterPro" id="IPR006638">
    <property type="entry name" value="Elp3/MiaA/NifB-like_rSAM"/>
</dbReference>
<dbReference type="SFLD" id="SFLDG01386">
    <property type="entry name" value="main_SPASM_domain-containing"/>
    <property type="match status" value="1"/>
</dbReference>
<dbReference type="AlphaFoldDB" id="A0A1V4SNW0"/>
<dbReference type="SFLD" id="SFLDG01067">
    <property type="entry name" value="SPASM/twitch_domain_containing"/>
    <property type="match status" value="1"/>
</dbReference>
<dbReference type="CDD" id="cd21109">
    <property type="entry name" value="SPASM"/>
    <property type="match status" value="1"/>
</dbReference>
<keyword evidence="2" id="KW-0479">Metal-binding</keyword>
<dbReference type="InterPro" id="IPR058240">
    <property type="entry name" value="rSAM_sf"/>
</dbReference>
<gene>
    <name evidence="6" type="primary">moaA_2</name>
    <name evidence="6" type="ORF">CLHUN_10430</name>
</gene>
<feature type="domain" description="Radical SAM core" evidence="5">
    <location>
        <begin position="128"/>
        <end position="352"/>
    </location>
</feature>
<proteinExistence type="predicted"/>
<dbReference type="CDD" id="cd01335">
    <property type="entry name" value="Radical_SAM"/>
    <property type="match status" value="1"/>
</dbReference>
<dbReference type="Gene3D" id="3.20.20.70">
    <property type="entry name" value="Aldolase class I"/>
    <property type="match status" value="1"/>
</dbReference>
<dbReference type="Pfam" id="PF04055">
    <property type="entry name" value="Radical_SAM"/>
    <property type="match status" value="1"/>
</dbReference>
<keyword evidence="1" id="KW-0949">S-adenosyl-L-methionine</keyword>
<reference evidence="6 7" key="1">
    <citation type="submission" date="2017-03" db="EMBL/GenBank/DDBJ databases">
        <title>Genome sequence of Clostridium hungatei DSM 14427.</title>
        <authorList>
            <person name="Poehlein A."/>
            <person name="Daniel R."/>
        </authorList>
    </citation>
    <scope>NUCLEOTIDE SEQUENCE [LARGE SCALE GENOMIC DNA]</scope>
    <source>
        <strain evidence="6 7">DSM 14427</strain>
    </source>
</reference>
<dbReference type="Proteomes" id="UP000191554">
    <property type="component" value="Unassembled WGS sequence"/>
</dbReference>
<dbReference type="PROSITE" id="PS51918">
    <property type="entry name" value="RADICAL_SAM"/>
    <property type="match status" value="1"/>
</dbReference>
<dbReference type="EMBL" id="MZGX01000005">
    <property type="protein sequence ID" value="OPX45156.1"/>
    <property type="molecule type" value="Genomic_DNA"/>
</dbReference>
<dbReference type="InterPro" id="IPR013785">
    <property type="entry name" value="Aldolase_TIM"/>
</dbReference>
<dbReference type="OrthoDB" id="9782387at2"/>
<comment type="caution">
    <text evidence="6">The sequence shown here is derived from an EMBL/GenBank/DDBJ whole genome shotgun (WGS) entry which is preliminary data.</text>
</comment>
<dbReference type="PANTHER" id="PTHR11228">
    <property type="entry name" value="RADICAL SAM DOMAIN PROTEIN"/>
    <property type="match status" value="1"/>
</dbReference>
<dbReference type="SFLD" id="SFLDS00029">
    <property type="entry name" value="Radical_SAM"/>
    <property type="match status" value="1"/>
</dbReference>
<dbReference type="InterPro" id="IPR023885">
    <property type="entry name" value="4Fe4S-binding_SPASM_dom"/>
</dbReference>
<sequence length="473" mass="53650">MVTGICMNDYLILRDDIKIEVEDNLIKIKATPIYGNEDTLVFISKPQAVILLLFDGTSSVGEICEKVARLFNTDQEKGEYTIVKTLELFGSLLAPLNGGIPKNNLNLIKAIISNSNIRLPRQESLEIERKPQELILFLTDDCSSRCIYCYMDSQAADAFKDSGKVLTLPEICKIASQARDFGIRQVQLTGGEPFLHRNILEIIEIFIKEGFKVSISTKKPFEEAFAQKLKAAGLTELQISLDTLKPQTYERLVGIPSKNLDNTLKSIKYIIEQGISCKIKTTVTSLNIKEVPEVIEYLFSAGCESFELQAYFKGHRHDAALYPEIEDYERLLEGVNQLRDRHKGINIIEGFDPEYVRGSEKFRKVTRMDCLAGKSSVVIYSDGSYGYCGHSSHRLLRFGNFREMSLAESWNCQELKSFINPDRKLYAGTRCGNCADFEACNLKRCYVRTIIHFNSLYEMDPMCHLSEINYSTT</sequence>
<dbReference type="SUPFAM" id="SSF102114">
    <property type="entry name" value="Radical SAM enzymes"/>
    <property type="match status" value="1"/>
</dbReference>
<evidence type="ECO:0000313" key="7">
    <source>
        <dbReference type="Proteomes" id="UP000191554"/>
    </source>
</evidence>
<dbReference type="SMART" id="SM00729">
    <property type="entry name" value="Elp3"/>
    <property type="match status" value="1"/>
</dbReference>
<name>A0A1V4SNW0_RUMHU</name>
<keyword evidence="7" id="KW-1185">Reference proteome</keyword>
<accession>A0A1V4SNW0</accession>
<evidence type="ECO:0000259" key="5">
    <source>
        <dbReference type="PROSITE" id="PS51918"/>
    </source>
</evidence>
<dbReference type="STRING" id="48256.CLHUN_10430"/>
<dbReference type="RefSeq" id="WP_080063496.1">
    <property type="nucleotide sequence ID" value="NZ_MZGX01000005.1"/>
</dbReference>
<dbReference type="InterPro" id="IPR050377">
    <property type="entry name" value="Radical_SAM_PqqE_MftC-like"/>
</dbReference>
<evidence type="ECO:0000256" key="3">
    <source>
        <dbReference type="ARBA" id="ARBA00023004"/>
    </source>
</evidence>